<dbReference type="InterPro" id="IPR005018">
    <property type="entry name" value="DOMON_domain"/>
</dbReference>
<dbReference type="InterPro" id="IPR045266">
    <property type="entry name" value="DOH_DOMON"/>
</dbReference>
<accession>A0A9P1I6H0</accession>
<feature type="signal peptide" evidence="1">
    <location>
        <begin position="1"/>
        <end position="20"/>
    </location>
</feature>
<keyword evidence="4" id="KW-1185">Reference proteome</keyword>
<dbReference type="Proteomes" id="UP001152747">
    <property type="component" value="Unassembled WGS sequence"/>
</dbReference>
<proteinExistence type="predicted"/>
<dbReference type="PANTHER" id="PTHR36516">
    <property type="entry name" value="PROTEIN CBG04168-RELATED"/>
    <property type="match status" value="1"/>
</dbReference>
<protein>
    <recommendedName>
        <fullName evidence="2">DOMON domain-containing protein</fullName>
    </recommendedName>
</protein>
<dbReference type="CDD" id="cd09631">
    <property type="entry name" value="DOMON_DOH"/>
    <property type="match status" value="1"/>
</dbReference>
<evidence type="ECO:0000259" key="2">
    <source>
        <dbReference type="PROSITE" id="PS50836"/>
    </source>
</evidence>
<reference evidence="3" key="1">
    <citation type="submission" date="2022-11" db="EMBL/GenBank/DDBJ databases">
        <authorList>
            <person name="Kikuchi T."/>
        </authorList>
    </citation>
    <scope>NUCLEOTIDE SEQUENCE</scope>
    <source>
        <strain evidence="3">PS1010</strain>
    </source>
</reference>
<evidence type="ECO:0000313" key="3">
    <source>
        <dbReference type="EMBL" id="CAI5440447.1"/>
    </source>
</evidence>
<sequence length="171" mass="18512">MKFLLVVLLITIFGANMSNAAKCSVKNGDISSRWQVADGELTMEVTTKNIGNNEWSAVGFGPDMSDLEVVIFEIVENEPKLVTGVTKGYSPPEIDSTPQVKLQSLNYNSNTLVARFSRPVGANSRGHSLTSCGTWNFVTKGVVEDGEIGYHGAAPHVVDICAQKCTQKIFD</sequence>
<dbReference type="EMBL" id="CANHGI010000001">
    <property type="protein sequence ID" value="CAI5440447.1"/>
    <property type="molecule type" value="Genomic_DNA"/>
</dbReference>
<dbReference type="PANTHER" id="PTHR36516:SF1">
    <property type="entry name" value="DOMON DOMAIN-CONTAINING PROTEIN"/>
    <property type="match status" value="1"/>
</dbReference>
<dbReference type="OrthoDB" id="5852222at2759"/>
<organism evidence="3 4">
    <name type="scientific">Caenorhabditis angaria</name>
    <dbReference type="NCBI Taxonomy" id="860376"/>
    <lineage>
        <taxon>Eukaryota</taxon>
        <taxon>Metazoa</taxon>
        <taxon>Ecdysozoa</taxon>
        <taxon>Nematoda</taxon>
        <taxon>Chromadorea</taxon>
        <taxon>Rhabditida</taxon>
        <taxon>Rhabditina</taxon>
        <taxon>Rhabditomorpha</taxon>
        <taxon>Rhabditoidea</taxon>
        <taxon>Rhabditidae</taxon>
        <taxon>Peloderinae</taxon>
        <taxon>Caenorhabditis</taxon>
    </lineage>
</organism>
<dbReference type="PROSITE" id="PS50836">
    <property type="entry name" value="DOMON"/>
    <property type="match status" value="1"/>
</dbReference>
<feature type="chain" id="PRO_5040260020" description="DOMON domain-containing protein" evidence="1">
    <location>
        <begin position="21"/>
        <end position="171"/>
    </location>
</feature>
<comment type="caution">
    <text evidence="3">The sequence shown here is derived from an EMBL/GenBank/DDBJ whole genome shotgun (WGS) entry which is preliminary data.</text>
</comment>
<gene>
    <name evidence="3" type="ORF">CAMP_LOCUS3084</name>
</gene>
<dbReference type="AlphaFoldDB" id="A0A9P1I6H0"/>
<feature type="domain" description="DOMON" evidence="2">
    <location>
        <begin position="28"/>
        <end position="141"/>
    </location>
</feature>
<keyword evidence="1" id="KW-0732">Signal</keyword>
<dbReference type="Pfam" id="PF03351">
    <property type="entry name" value="DOMON"/>
    <property type="match status" value="1"/>
</dbReference>
<evidence type="ECO:0000256" key="1">
    <source>
        <dbReference type="SAM" id="SignalP"/>
    </source>
</evidence>
<name>A0A9P1I6H0_9PELO</name>
<evidence type="ECO:0000313" key="4">
    <source>
        <dbReference type="Proteomes" id="UP001152747"/>
    </source>
</evidence>